<feature type="domain" description="Response regulatory" evidence="6">
    <location>
        <begin position="46"/>
        <end position="165"/>
    </location>
</feature>
<evidence type="ECO:0000313" key="8">
    <source>
        <dbReference type="Proteomes" id="UP000248925"/>
    </source>
</evidence>
<dbReference type="GO" id="GO:0003677">
    <property type="term" value="F:DNA binding"/>
    <property type="evidence" value="ECO:0007669"/>
    <property type="project" value="UniProtKB-KW"/>
</dbReference>
<evidence type="ECO:0000313" key="7">
    <source>
        <dbReference type="EMBL" id="PZM07419.1"/>
    </source>
</evidence>
<evidence type="ECO:0000256" key="1">
    <source>
        <dbReference type="ARBA" id="ARBA00023015"/>
    </source>
</evidence>
<dbReference type="SUPFAM" id="SSF46894">
    <property type="entry name" value="C-terminal effector domain of the bipartite response regulators"/>
    <property type="match status" value="1"/>
</dbReference>
<dbReference type="PROSITE" id="PS50110">
    <property type="entry name" value="RESPONSE_REGULATORY"/>
    <property type="match status" value="1"/>
</dbReference>
<keyword evidence="2" id="KW-0238">DNA-binding</keyword>
<name>A0A2W4C076_9HYPH</name>
<dbReference type="GO" id="GO:0000160">
    <property type="term" value="P:phosphorelay signal transduction system"/>
    <property type="evidence" value="ECO:0007669"/>
    <property type="project" value="InterPro"/>
</dbReference>
<keyword evidence="8" id="KW-1185">Reference proteome</keyword>
<dbReference type="EMBL" id="PCDP01000083">
    <property type="protein sequence ID" value="PZM07419.1"/>
    <property type="molecule type" value="Genomic_DNA"/>
</dbReference>
<evidence type="ECO:0000256" key="4">
    <source>
        <dbReference type="PROSITE-ProRule" id="PRU00169"/>
    </source>
</evidence>
<accession>A0A2W4C076</accession>
<dbReference type="InterPro" id="IPR001789">
    <property type="entry name" value="Sig_transdc_resp-reg_receiver"/>
</dbReference>
<protein>
    <submittedName>
        <fullName evidence="7">Helix-turn-helix transcriptional regulator</fullName>
    </submittedName>
</protein>
<evidence type="ECO:0000256" key="2">
    <source>
        <dbReference type="ARBA" id="ARBA00023125"/>
    </source>
</evidence>
<feature type="domain" description="HTH luxR-type" evidence="5">
    <location>
        <begin position="190"/>
        <end position="255"/>
    </location>
</feature>
<dbReference type="GO" id="GO:0006355">
    <property type="term" value="P:regulation of DNA-templated transcription"/>
    <property type="evidence" value="ECO:0007669"/>
    <property type="project" value="InterPro"/>
</dbReference>
<dbReference type="PANTHER" id="PTHR44688">
    <property type="entry name" value="DNA-BINDING TRANSCRIPTIONAL ACTIVATOR DEVR_DOSR"/>
    <property type="match status" value="1"/>
</dbReference>
<dbReference type="Pfam" id="PF00196">
    <property type="entry name" value="GerE"/>
    <property type="match status" value="1"/>
</dbReference>
<dbReference type="RefSeq" id="WP_111164342.1">
    <property type="nucleotide sequence ID" value="NZ_PCDP01000083.1"/>
</dbReference>
<proteinExistence type="predicted"/>
<comment type="caution">
    <text evidence="7">The sequence shown here is derived from an EMBL/GenBank/DDBJ whole genome shotgun (WGS) entry which is preliminary data.</text>
</comment>
<organism evidence="7 8">
    <name type="scientific">Rhizobium tubonense</name>
    <dbReference type="NCBI Taxonomy" id="484088"/>
    <lineage>
        <taxon>Bacteria</taxon>
        <taxon>Pseudomonadati</taxon>
        <taxon>Pseudomonadota</taxon>
        <taxon>Alphaproteobacteria</taxon>
        <taxon>Hyphomicrobiales</taxon>
        <taxon>Rhizobiaceae</taxon>
        <taxon>Rhizobium/Agrobacterium group</taxon>
        <taxon>Rhizobium</taxon>
    </lineage>
</organism>
<dbReference type="SUPFAM" id="SSF52172">
    <property type="entry name" value="CheY-like"/>
    <property type="match status" value="1"/>
</dbReference>
<dbReference type="InterPro" id="IPR016032">
    <property type="entry name" value="Sig_transdc_resp-reg_C-effctor"/>
</dbReference>
<dbReference type="Proteomes" id="UP000248925">
    <property type="component" value="Unassembled WGS sequence"/>
</dbReference>
<keyword evidence="1" id="KW-0805">Transcription regulation</keyword>
<sequence>MDRQSLSSEKFGTETATHLISVRAQEPIRALAASRLQSTDDDEADYVLLIDPRALDRECLSRGLTDYDSSMAIVTVGSFEEWQRLRMMHEPGAILFMIGGKKVTDTEISERISGLTERFKAVPLIVGAESDELAQILKALECGAKGYIPTSVRINVAAEAIALARAGGVFVPASSILAAKEVIASVSNGTHPTDSLFTPREVVVAEALRRGKANKIIAYEMDLCESTVKVHIRNIMKKLNATNRTEVAYKIRESAR</sequence>
<dbReference type="InterPro" id="IPR000792">
    <property type="entry name" value="Tscrpt_reg_LuxR_C"/>
</dbReference>
<evidence type="ECO:0000259" key="6">
    <source>
        <dbReference type="PROSITE" id="PS50110"/>
    </source>
</evidence>
<dbReference type="PROSITE" id="PS50043">
    <property type="entry name" value="HTH_LUXR_2"/>
    <property type="match status" value="1"/>
</dbReference>
<dbReference type="SMART" id="SM00421">
    <property type="entry name" value="HTH_LUXR"/>
    <property type="match status" value="1"/>
</dbReference>
<dbReference type="PRINTS" id="PR00038">
    <property type="entry name" value="HTHLUXR"/>
</dbReference>
<dbReference type="AlphaFoldDB" id="A0A2W4C076"/>
<gene>
    <name evidence="7" type="ORF">CPY51_31655</name>
</gene>
<comment type="caution">
    <text evidence="4">Lacks conserved residue(s) required for the propagation of feature annotation.</text>
</comment>
<dbReference type="InterPro" id="IPR011006">
    <property type="entry name" value="CheY-like_superfamily"/>
</dbReference>
<dbReference type="OrthoDB" id="7272316at2"/>
<reference evidence="7 8" key="1">
    <citation type="journal article" date="2018" name="Sci. Rep.">
        <title>Rhizobium tumorigenes sp. nov., a novel plant tumorigenic bacterium isolated from cane gall tumors on thornless blackberry.</title>
        <authorList>
            <person name="Kuzmanovi N."/>
            <person name="Smalla K."/>
            <person name="Gronow S."/>
            <person name="PuBawska J."/>
        </authorList>
    </citation>
    <scope>NUCLEOTIDE SEQUENCE [LARGE SCALE GENOMIC DNA]</scope>
    <source>
        <strain evidence="7 8">CCBAU 85046</strain>
    </source>
</reference>
<evidence type="ECO:0000259" key="5">
    <source>
        <dbReference type="PROSITE" id="PS50043"/>
    </source>
</evidence>
<keyword evidence="3" id="KW-0804">Transcription</keyword>
<dbReference type="Gene3D" id="3.40.50.2300">
    <property type="match status" value="1"/>
</dbReference>
<dbReference type="PANTHER" id="PTHR44688:SF25">
    <property type="entry name" value="HTH LUXR-TYPE DOMAIN-CONTAINING PROTEIN"/>
    <property type="match status" value="1"/>
</dbReference>
<dbReference type="CDD" id="cd06170">
    <property type="entry name" value="LuxR_C_like"/>
    <property type="match status" value="1"/>
</dbReference>
<dbReference type="PROSITE" id="PS00622">
    <property type="entry name" value="HTH_LUXR_1"/>
    <property type="match status" value="1"/>
</dbReference>
<evidence type="ECO:0000256" key="3">
    <source>
        <dbReference type="ARBA" id="ARBA00023163"/>
    </source>
</evidence>